<feature type="region of interest" description="Disordered" evidence="1">
    <location>
        <begin position="47"/>
        <end position="72"/>
    </location>
</feature>
<name>A0ABN7ZG55_9BURK</name>
<gene>
    <name evidence="2" type="ORF">LMG21510_05036</name>
</gene>
<evidence type="ECO:0000256" key="1">
    <source>
        <dbReference type="SAM" id="MobiDB-lite"/>
    </source>
</evidence>
<accession>A0ABN7ZG55</accession>
<proteinExistence type="predicted"/>
<organism evidence="2 3">
    <name type="scientific">Cupriavidus respiraculi</name>
    <dbReference type="NCBI Taxonomy" id="195930"/>
    <lineage>
        <taxon>Bacteria</taxon>
        <taxon>Pseudomonadati</taxon>
        <taxon>Pseudomonadota</taxon>
        <taxon>Betaproteobacteria</taxon>
        <taxon>Burkholderiales</taxon>
        <taxon>Burkholderiaceae</taxon>
        <taxon>Cupriavidus</taxon>
    </lineage>
</organism>
<evidence type="ECO:0000313" key="3">
    <source>
        <dbReference type="Proteomes" id="UP000721236"/>
    </source>
</evidence>
<feature type="compositionally biased region" description="Basic and acidic residues" evidence="1">
    <location>
        <begin position="54"/>
        <end position="72"/>
    </location>
</feature>
<comment type="caution">
    <text evidence="2">The sequence shown here is derived from an EMBL/GenBank/DDBJ whole genome shotgun (WGS) entry which is preliminary data.</text>
</comment>
<dbReference type="Proteomes" id="UP000721236">
    <property type="component" value="Unassembled WGS sequence"/>
</dbReference>
<protein>
    <submittedName>
        <fullName evidence="2">Uncharacterized protein</fullName>
    </submittedName>
</protein>
<keyword evidence="3" id="KW-1185">Reference proteome</keyword>
<evidence type="ECO:0000313" key="2">
    <source>
        <dbReference type="EMBL" id="CAG9184193.1"/>
    </source>
</evidence>
<dbReference type="EMBL" id="CAJZAH010000011">
    <property type="protein sequence ID" value="CAG9184193.1"/>
    <property type="molecule type" value="Genomic_DNA"/>
</dbReference>
<sequence length="72" mass="8255">MRSRPYSNAALMAEFLRLKGSGRPEDAIRTPQMRLQLVASIEARLKGKRKTPAKLRDPNVIDHKRRQANDLD</sequence>
<reference evidence="2 3" key="1">
    <citation type="submission" date="2021-08" db="EMBL/GenBank/DDBJ databases">
        <authorList>
            <person name="Peeters C."/>
        </authorList>
    </citation>
    <scope>NUCLEOTIDE SEQUENCE [LARGE SCALE GENOMIC DNA]</scope>
    <source>
        <strain evidence="2 3">LMG 21510</strain>
    </source>
</reference>